<comment type="cofactor">
    <cofactor evidence="4 6">
        <name>pyridoxal 5'-phosphate</name>
        <dbReference type="ChEBI" id="CHEBI:597326"/>
    </cofactor>
</comment>
<comment type="catalytic activity">
    <reaction evidence="4 6">
        <text>L-kynurenine + H2O = anthranilate + L-alanine + H(+)</text>
        <dbReference type="Rhea" id="RHEA:16813"/>
        <dbReference type="ChEBI" id="CHEBI:15377"/>
        <dbReference type="ChEBI" id="CHEBI:15378"/>
        <dbReference type="ChEBI" id="CHEBI:16567"/>
        <dbReference type="ChEBI" id="CHEBI:57959"/>
        <dbReference type="ChEBI" id="CHEBI:57972"/>
        <dbReference type="EC" id="3.7.1.3"/>
    </reaction>
</comment>
<evidence type="ECO:0000256" key="3">
    <source>
        <dbReference type="ARBA" id="ARBA00022898"/>
    </source>
</evidence>
<dbReference type="AlphaFoldDB" id="A0AA37WFB1"/>
<proteinExistence type="inferred from homology"/>
<feature type="binding site" evidence="4">
    <location>
        <position position="291"/>
    </location>
    <ligand>
        <name>pyridoxal 5'-phosphate</name>
        <dbReference type="ChEBI" id="CHEBI:597326"/>
    </ligand>
</feature>
<evidence type="ECO:0000256" key="4">
    <source>
        <dbReference type="HAMAP-Rule" id="MF_01970"/>
    </source>
</evidence>
<feature type="binding site" evidence="4">
    <location>
        <position position="238"/>
    </location>
    <ligand>
        <name>pyridoxal 5'-phosphate</name>
        <dbReference type="ChEBI" id="CHEBI:597326"/>
    </ligand>
</feature>
<evidence type="ECO:0000313" key="8">
    <source>
        <dbReference type="Proteomes" id="UP001156666"/>
    </source>
</evidence>
<dbReference type="GO" id="GO:0019441">
    <property type="term" value="P:L-tryptophan catabolic process to kynurenine"/>
    <property type="evidence" value="ECO:0007669"/>
    <property type="project" value="TreeGrafter"/>
</dbReference>
<dbReference type="NCBIfam" id="TIGR01814">
    <property type="entry name" value="kynureninase"/>
    <property type="match status" value="1"/>
</dbReference>
<feature type="binding site" evidence="4">
    <location>
        <position position="235"/>
    </location>
    <ligand>
        <name>pyridoxal 5'-phosphate</name>
        <dbReference type="ChEBI" id="CHEBI:597326"/>
    </ligand>
</feature>
<feature type="binding site" evidence="4">
    <location>
        <position position="123"/>
    </location>
    <ligand>
        <name>pyridoxal 5'-phosphate</name>
        <dbReference type="ChEBI" id="CHEBI:597326"/>
    </ligand>
</feature>
<dbReference type="Gene3D" id="3.40.640.10">
    <property type="entry name" value="Type I PLP-dependent aspartate aminotransferase-like (Major domain)"/>
    <property type="match status" value="1"/>
</dbReference>
<keyword evidence="8" id="KW-1185">Reference proteome</keyword>
<comment type="function">
    <text evidence="4 6">Catalyzes the cleavage of L-kynurenine (L-Kyn) and L-3-hydroxykynurenine (L-3OHKyn) into anthranilic acid (AA) and 3-hydroxyanthranilic acid (3-OHAA), respectively.</text>
</comment>
<dbReference type="InterPro" id="IPR010111">
    <property type="entry name" value="Kynureninase"/>
</dbReference>
<dbReference type="GO" id="GO:0097053">
    <property type="term" value="P:L-kynurenine catabolic process"/>
    <property type="evidence" value="ECO:0007669"/>
    <property type="project" value="UniProtKB-UniRule"/>
</dbReference>
<dbReference type="HAMAP" id="MF_01970">
    <property type="entry name" value="Kynureninase"/>
    <property type="match status" value="1"/>
</dbReference>
<dbReference type="EC" id="3.7.1.3" evidence="4 5"/>
<keyword evidence="1 4" id="KW-0662">Pyridine nucleotide biosynthesis</keyword>
<dbReference type="GO" id="GO:0005737">
    <property type="term" value="C:cytoplasm"/>
    <property type="evidence" value="ECO:0007669"/>
    <property type="project" value="UniProtKB-UniRule"/>
</dbReference>
<accession>A0AA37WFB1</accession>
<evidence type="ECO:0000256" key="1">
    <source>
        <dbReference type="ARBA" id="ARBA00022642"/>
    </source>
</evidence>
<keyword evidence="2 4" id="KW-0378">Hydrolase</keyword>
<organism evidence="7 8">
    <name type="scientific">Portibacter lacus</name>
    <dbReference type="NCBI Taxonomy" id="1099794"/>
    <lineage>
        <taxon>Bacteria</taxon>
        <taxon>Pseudomonadati</taxon>
        <taxon>Bacteroidota</taxon>
        <taxon>Saprospiria</taxon>
        <taxon>Saprospirales</taxon>
        <taxon>Haliscomenobacteraceae</taxon>
        <taxon>Portibacter</taxon>
    </lineage>
</organism>
<reference evidence="7" key="2">
    <citation type="submission" date="2023-01" db="EMBL/GenBank/DDBJ databases">
        <title>Draft genome sequence of Portibacter lacus strain NBRC 108769.</title>
        <authorList>
            <person name="Sun Q."/>
            <person name="Mori K."/>
        </authorList>
    </citation>
    <scope>NUCLEOTIDE SEQUENCE</scope>
    <source>
        <strain evidence="7">NBRC 108769</strain>
    </source>
</reference>
<dbReference type="InterPro" id="IPR015422">
    <property type="entry name" value="PyrdxlP-dep_Trfase_small"/>
</dbReference>
<dbReference type="Pfam" id="PF22580">
    <property type="entry name" value="KYNU_C"/>
    <property type="match status" value="1"/>
</dbReference>
<dbReference type="FunFam" id="3.40.640.10:FF:000031">
    <property type="entry name" value="Kynureninase"/>
    <property type="match status" value="1"/>
</dbReference>
<dbReference type="RefSeq" id="WP_235294218.1">
    <property type="nucleotide sequence ID" value="NZ_BSOH01000021.1"/>
</dbReference>
<comment type="caution">
    <text evidence="4">Lacks conserved residue(s) required for the propagation of feature annotation.</text>
</comment>
<dbReference type="Proteomes" id="UP001156666">
    <property type="component" value="Unassembled WGS sequence"/>
</dbReference>
<dbReference type="SUPFAM" id="SSF53383">
    <property type="entry name" value="PLP-dependent transferases"/>
    <property type="match status" value="1"/>
</dbReference>
<dbReference type="PIRSF" id="PIRSF038800">
    <property type="entry name" value="KYNU"/>
    <property type="match status" value="1"/>
</dbReference>
<dbReference type="GO" id="GO:0009435">
    <property type="term" value="P:NAD+ biosynthetic process"/>
    <property type="evidence" value="ECO:0007669"/>
    <property type="project" value="UniProtKB-UniRule"/>
</dbReference>
<feature type="binding site" evidence="4">
    <location>
        <position position="260"/>
    </location>
    <ligand>
        <name>pyridoxal 5'-phosphate</name>
        <dbReference type="ChEBI" id="CHEBI:597326"/>
    </ligand>
</feature>
<comment type="pathway">
    <text evidence="4 6">Amino-acid degradation; L-kynurenine degradation; L-alanine and anthranilate from L-kynurenine: step 1/1.</text>
</comment>
<dbReference type="PANTHER" id="PTHR14084:SF0">
    <property type="entry name" value="KYNURENINASE"/>
    <property type="match status" value="1"/>
</dbReference>
<feature type="modified residue" description="N6-(pyridoxal phosphate)lysine" evidence="4">
    <location>
        <position position="261"/>
    </location>
</feature>
<comment type="catalytic activity">
    <reaction evidence="6">
        <text>3-hydroxy-L-kynurenine + H2O = 3-hydroxyanthranilate + L-alanine + H(+)</text>
        <dbReference type="Rhea" id="RHEA:25143"/>
        <dbReference type="ChEBI" id="CHEBI:15377"/>
        <dbReference type="ChEBI" id="CHEBI:15378"/>
        <dbReference type="ChEBI" id="CHEBI:36559"/>
        <dbReference type="ChEBI" id="CHEBI:57972"/>
        <dbReference type="ChEBI" id="CHEBI:58125"/>
        <dbReference type="EC" id="3.7.1.3"/>
    </reaction>
</comment>
<evidence type="ECO:0000256" key="2">
    <source>
        <dbReference type="ARBA" id="ARBA00022801"/>
    </source>
</evidence>
<dbReference type="Gene3D" id="3.90.1150.10">
    <property type="entry name" value="Aspartate Aminotransferase, domain 1"/>
    <property type="match status" value="1"/>
</dbReference>
<comment type="pathway">
    <text evidence="4 6">Cofactor biosynthesis; NAD(+) biosynthesis; quinolinate from L-kynurenine: step 2/3.</text>
</comment>
<feature type="binding site" evidence="4">
    <location>
        <begin position="150"/>
        <end position="153"/>
    </location>
    <ligand>
        <name>pyridoxal 5'-phosphate</name>
        <dbReference type="ChEBI" id="CHEBI:597326"/>
    </ligand>
</feature>
<dbReference type="GO" id="GO:0043420">
    <property type="term" value="P:anthranilate metabolic process"/>
    <property type="evidence" value="ECO:0007669"/>
    <property type="project" value="TreeGrafter"/>
</dbReference>
<dbReference type="GO" id="GO:0030170">
    <property type="term" value="F:pyridoxal phosphate binding"/>
    <property type="evidence" value="ECO:0007669"/>
    <property type="project" value="UniProtKB-UniRule"/>
</dbReference>
<dbReference type="InterPro" id="IPR015424">
    <property type="entry name" value="PyrdxlP-dep_Trfase"/>
</dbReference>
<dbReference type="EMBL" id="BSOH01000021">
    <property type="protein sequence ID" value="GLR18658.1"/>
    <property type="molecule type" value="Genomic_DNA"/>
</dbReference>
<sequence length="437" mass="49475">MANPLIRNLDLLNISQHLYKSDLAFAQKMDAEDPLAHYKDDFYFPKNENGEDLIYLCGNSLGLQSRHAEEITLEILDQWKNLGVKGHFNGKRPWVPFHLSLKESMANVVGAKPEEVTLMNTLSVNLHLMLTSFYRPSGKRTKILIEQDVFPSDRYAVESHIEWHGLNIDDNLIFIPRDQHSDTVKESKIKEIINEQGEEIALIMIGGVNYYTGQFFNLLQITKWGHEKGCIVGFDLAHAAGNVPLALHNSGVDFAVWCTYKYLNAGPGSIAGAFVHEKHHTDQGIPKLKGWWGHNPEIRFAMRDDFDPAPGVESWQISCQPILSLAPVKASLDMFEKAGMKALRNKSVLLTGYLAYLLNELKNDAIEIITPNLQSARGCQLSILLKKGDKRIHDQLVERGIVADWRNPNVIRIAPTPLYNGYEDVWRFVDHLSNVLE</sequence>
<comment type="subunit">
    <text evidence="4 6">Homodimer.</text>
</comment>
<keyword evidence="3 4" id="KW-0663">Pyridoxal phosphate</keyword>
<dbReference type="PANTHER" id="PTHR14084">
    <property type="entry name" value="KYNURENINASE"/>
    <property type="match status" value="1"/>
</dbReference>
<dbReference type="GO" id="GO:0019805">
    <property type="term" value="P:quinolinate biosynthetic process"/>
    <property type="evidence" value="ECO:0007669"/>
    <property type="project" value="UniProtKB-UniRule"/>
</dbReference>
<evidence type="ECO:0000256" key="6">
    <source>
        <dbReference type="PIRNR" id="PIRNR038800"/>
    </source>
</evidence>
<comment type="similarity">
    <text evidence="4 6">Belongs to the kynureninase family.</text>
</comment>
<evidence type="ECO:0000256" key="5">
    <source>
        <dbReference type="NCBIfam" id="TIGR01814"/>
    </source>
</evidence>
<feature type="binding site" evidence="4">
    <location>
        <position position="122"/>
    </location>
    <ligand>
        <name>pyridoxal 5'-phosphate</name>
        <dbReference type="ChEBI" id="CHEBI:597326"/>
    </ligand>
</feature>
<evidence type="ECO:0000313" key="7">
    <source>
        <dbReference type="EMBL" id="GLR18658.1"/>
    </source>
</evidence>
<reference evidence="7" key="1">
    <citation type="journal article" date="2014" name="Int. J. Syst. Evol. Microbiol.">
        <title>Complete genome sequence of Corynebacterium casei LMG S-19264T (=DSM 44701T), isolated from a smear-ripened cheese.</title>
        <authorList>
            <consortium name="US DOE Joint Genome Institute (JGI-PGF)"/>
            <person name="Walter F."/>
            <person name="Albersmeier A."/>
            <person name="Kalinowski J."/>
            <person name="Ruckert C."/>
        </authorList>
    </citation>
    <scope>NUCLEOTIDE SEQUENCE</scope>
    <source>
        <strain evidence="7">NBRC 108769</strain>
    </source>
</reference>
<dbReference type="InterPro" id="IPR015421">
    <property type="entry name" value="PyrdxlP-dep_Trfase_major"/>
</dbReference>
<gene>
    <name evidence="4 7" type="primary">kynU</name>
    <name evidence="7" type="ORF">GCM10007940_32740</name>
</gene>
<name>A0AA37WFB1_9BACT</name>
<comment type="caution">
    <text evidence="7">The sequence shown here is derived from an EMBL/GenBank/DDBJ whole genome shotgun (WGS) entry which is preliminary data.</text>
</comment>
<protein>
    <recommendedName>
        <fullName evidence="4 5">Kynureninase</fullName>
        <ecNumber evidence="4 5">3.7.1.3</ecNumber>
    </recommendedName>
    <alternativeName>
        <fullName evidence="4">L-kynurenine hydrolase</fullName>
    </alternativeName>
</protein>
<dbReference type="GO" id="GO:0030429">
    <property type="term" value="F:kynureninase activity"/>
    <property type="evidence" value="ECO:0007669"/>
    <property type="project" value="UniProtKB-UniRule"/>
</dbReference>